<reference evidence="9" key="1">
    <citation type="submission" date="2024-06" db="EMBL/GenBank/DDBJ databases">
        <authorList>
            <person name="Liu X."/>
            <person name="Lenzi L."/>
            <person name="Haldenby T S."/>
            <person name="Uol C."/>
        </authorList>
    </citation>
    <scope>NUCLEOTIDE SEQUENCE</scope>
</reference>
<dbReference type="GO" id="GO:0008270">
    <property type="term" value="F:zinc ion binding"/>
    <property type="evidence" value="ECO:0007669"/>
    <property type="project" value="UniProtKB-KW"/>
</dbReference>
<evidence type="ECO:0000256" key="2">
    <source>
        <dbReference type="ARBA" id="ARBA00022737"/>
    </source>
</evidence>
<feature type="compositionally biased region" description="Basic residues" evidence="7">
    <location>
        <begin position="484"/>
        <end position="495"/>
    </location>
</feature>
<evidence type="ECO:0000256" key="1">
    <source>
        <dbReference type="ARBA" id="ARBA00022723"/>
    </source>
</evidence>
<organism evidence="9 10">
    <name type="scientific">Calicophoron daubneyi</name>
    <name type="common">Rumen fluke</name>
    <name type="synonym">Paramphistomum daubneyi</name>
    <dbReference type="NCBI Taxonomy" id="300641"/>
    <lineage>
        <taxon>Eukaryota</taxon>
        <taxon>Metazoa</taxon>
        <taxon>Spiralia</taxon>
        <taxon>Lophotrochozoa</taxon>
        <taxon>Platyhelminthes</taxon>
        <taxon>Trematoda</taxon>
        <taxon>Digenea</taxon>
        <taxon>Plagiorchiida</taxon>
        <taxon>Pronocephalata</taxon>
        <taxon>Paramphistomoidea</taxon>
        <taxon>Paramphistomidae</taxon>
        <taxon>Calicophoron</taxon>
    </lineage>
</organism>
<evidence type="ECO:0000256" key="4">
    <source>
        <dbReference type="ARBA" id="ARBA00022833"/>
    </source>
</evidence>
<keyword evidence="3 5" id="KW-0863">Zinc-finger</keyword>
<feature type="compositionally biased region" description="Low complexity" evidence="7">
    <location>
        <begin position="496"/>
        <end position="518"/>
    </location>
</feature>
<feature type="zinc finger region" description="C3H1-type" evidence="5">
    <location>
        <begin position="187"/>
        <end position="215"/>
    </location>
</feature>
<dbReference type="GO" id="GO:0089701">
    <property type="term" value="C:U2AF complex"/>
    <property type="evidence" value="ECO:0007669"/>
    <property type="project" value="InterPro"/>
</dbReference>
<dbReference type="Pfam" id="PF00642">
    <property type="entry name" value="zf-CCCH"/>
    <property type="match status" value="1"/>
</dbReference>
<evidence type="ECO:0000256" key="3">
    <source>
        <dbReference type="ARBA" id="ARBA00022771"/>
    </source>
</evidence>
<evidence type="ECO:0000256" key="6">
    <source>
        <dbReference type="SAM" id="Coils"/>
    </source>
</evidence>
<feature type="region of interest" description="Disordered" evidence="7">
    <location>
        <begin position="412"/>
        <end position="551"/>
    </location>
</feature>
<keyword evidence="4 5" id="KW-0862">Zinc</keyword>
<sequence>MDADVGAYPPFSCSGGKLSFFYHSGFKRYRAKRAYFRKVKRKLKRQAEAKARDEAEAEECARLESSPSFIAKVREEEDRLLAEEEQRERERNEWIEREQLAQTKWREEQERKEILRLKEEKAQCQIREEWKKTQGELRATNSALVSEIQPRNKRPEDGDKPKDLPPWHHPPPPEDAPVSCQFPHAGIPKKEHCSFFRKTGACRYGLSCSRRHDYPQRSDSSSIIVQEDWETEPVEDHSCLVLYIPGMFTHYQLPPSDQISNDLEDPDAGLEADESELAADYAEFYADVHAELEARWGRVAALRTCRNRTEHLRGAVYVEFARGPGAAWDAAEGCCGRWFAGRQLSCMVVRLGGGWREAICGLYHRGRCPKGDRSCNFLHVFLNPGETVDNLHKALRLEMGELPHSSIDFIGEKSKDSKSQTLRNSQCVSDNQTYRQTSPGRSRSRRPHSPSRRQYRERSRSRSSVSPTCRRSSKRGEKNGRSGHSNHHRRHHLRCSSRSDLSDSNLDCDFLSSESPRSPKVHKKRKKHRESSRRNHCSSRRHRSEHSSSSN</sequence>
<feature type="compositionally biased region" description="Basic residues" evidence="7">
    <location>
        <begin position="442"/>
        <end position="453"/>
    </location>
</feature>
<feature type="region of interest" description="Disordered" evidence="7">
    <location>
        <begin position="140"/>
        <end position="178"/>
    </location>
</feature>
<dbReference type="InterPro" id="IPR012677">
    <property type="entry name" value="Nucleotide-bd_a/b_plait_sf"/>
</dbReference>
<name>A0AAV2TSU3_CALDB</name>
<keyword evidence="2" id="KW-0677">Repeat</keyword>
<dbReference type="PROSITE" id="PS50103">
    <property type="entry name" value="ZF_C3H1"/>
    <property type="match status" value="2"/>
</dbReference>
<feature type="compositionally biased region" description="Basic residues" evidence="7">
    <location>
        <begin position="519"/>
        <end position="544"/>
    </location>
</feature>
<evidence type="ECO:0000256" key="5">
    <source>
        <dbReference type="PROSITE-ProRule" id="PRU00723"/>
    </source>
</evidence>
<dbReference type="SMART" id="SM00356">
    <property type="entry name" value="ZnF_C3H1"/>
    <property type="match status" value="2"/>
</dbReference>
<feature type="compositionally biased region" description="Basic and acidic residues" evidence="7">
    <location>
        <begin position="153"/>
        <end position="166"/>
    </location>
</feature>
<evidence type="ECO:0000313" key="10">
    <source>
        <dbReference type="Proteomes" id="UP001497525"/>
    </source>
</evidence>
<feature type="coiled-coil region" evidence="6">
    <location>
        <begin position="70"/>
        <end position="127"/>
    </location>
</feature>
<dbReference type="GO" id="GO:0000398">
    <property type="term" value="P:mRNA splicing, via spliceosome"/>
    <property type="evidence" value="ECO:0007669"/>
    <property type="project" value="InterPro"/>
</dbReference>
<dbReference type="InterPro" id="IPR009145">
    <property type="entry name" value="U2AF_small"/>
</dbReference>
<evidence type="ECO:0000259" key="8">
    <source>
        <dbReference type="PROSITE" id="PS50103"/>
    </source>
</evidence>
<dbReference type="Gene3D" id="3.30.70.330">
    <property type="match status" value="1"/>
</dbReference>
<accession>A0AAV2TSU3</accession>
<dbReference type="InterPro" id="IPR000571">
    <property type="entry name" value="Znf_CCCH"/>
</dbReference>
<feature type="zinc finger region" description="C3H1-type" evidence="5">
    <location>
        <begin position="354"/>
        <end position="382"/>
    </location>
</feature>
<feature type="domain" description="C3H1-type" evidence="8">
    <location>
        <begin position="187"/>
        <end position="215"/>
    </location>
</feature>
<comment type="caution">
    <text evidence="9">The sequence shown here is derived from an EMBL/GenBank/DDBJ whole genome shotgun (WGS) entry which is preliminary data.</text>
</comment>
<dbReference type="AlphaFoldDB" id="A0AAV2TSU3"/>
<keyword evidence="6" id="KW-0175">Coiled coil</keyword>
<evidence type="ECO:0000313" key="9">
    <source>
        <dbReference type="EMBL" id="CAL5139473.1"/>
    </source>
</evidence>
<dbReference type="EMBL" id="CAXLJL010000601">
    <property type="protein sequence ID" value="CAL5139473.1"/>
    <property type="molecule type" value="Genomic_DNA"/>
</dbReference>
<gene>
    <name evidence="9" type="ORF">CDAUBV1_LOCUS14507</name>
</gene>
<dbReference type="Proteomes" id="UP001497525">
    <property type="component" value="Unassembled WGS sequence"/>
</dbReference>
<evidence type="ECO:0000256" key="7">
    <source>
        <dbReference type="SAM" id="MobiDB-lite"/>
    </source>
</evidence>
<dbReference type="PRINTS" id="PR01848">
    <property type="entry name" value="U2AUXFACTOR"/>
</dbReference>
<protein>
    <recommendedName>
        <fullName evidence="8">C3H1-type domain-containing protein</fullName>
    </recommendedName>
</protein>
<feature type="domain" description="C3H1-type" evidence="8">
    <location>
        <begin position="354"/>
        <end position="382"/>
    </location>
</feature>
<dbReference type="GO" id="GO:0003723">
    <property type="term" value="F:RNA binding"/>
    <property type="evidence" value="ECO:0007669"/>
    <property type="project" value="InterPro"/>
</dbReference>
<dbReference type="PANTHER" id="PTHR12620">
    <property type="entry name" value="U2 SNRNP AUXILIARY FACTOR, SMALL SUBUNIT"/>
    <property type="match status" value="1"/>
</dbReference>
<feature type="compositionally biased region" description="Polar residues" evidence="7">
    <location>
        <begin position="419"/>
        <end position="437"/>
    </location>
</feature>
<proteinExistence type="predicted"/>
<keyword evidence="1 5" id="KW-0479">Metal-binding</keyword>